<proteinExistence type="predicted"/>
<comment type="caution">
    <text evidence="2">The sequence shown here is derived from an EMBL/GenBank/DDBJ whole genome shotgun (WGS) entry which is preliminary data.</text>
</comment>
<dbReference type="AlphaFoldDB" id="A0AAE0CC64"/>
<evidence type="ECO:0000313" key="2">
    <source>
        <dbReference type="EMBL" id="KAK3252326.1"/>
    </source>
</evidence>
<evidence type="ECO:0000256" key="1">
    <source>
        <dbReference type="SAM" id="MobiDB-lite"/>
    </source>
</evidence>
<dbReference type="EMBL" id="LGRX02025473">
    <property type="protein sequence ID" value="KAK3252326.1"/>
    <property type="molecule type" value="Genomic_DNA"/>
</dbReference>
<protein>
    <submittedName>
        <fullName evidence="2">Uncharacterized protein</fullName>
    </submittedName>
</protein>
<sequence length="244" mass="26566">MNFLGGAGARSSAPAQPTKPYGQGKPIPDELKHSACFTPSPATAHRSRTKVYIAVSTCAYGLCAGSIREVCDEVIGKHDLDDTTRLYNLMIATDDGTVGFDAKVAQTIYAEYRQFHSTQRLPRQDGVDARQRIATELAKLVGQINATARHVDDNTETKYAIVWLETDAQSVDPYVTFLRALNKHGNTDLTIYGVDVGKALPPGSVSTARPVRSVDKVTLTGDRVRDAREDIIGVPRKLMVTAFT</sequence>
<keyword evidence="3" id="KW-1185">Reference proteome</keyword>
<accession>A0AAE0CC64</accession>
<feature type="region of interest" description="Disordered" evidence="1">
    <location>
        <begin position="1"/>
        <end position="25"/>
    </location>
</feature>
<reference evidence="2 3" key="1">
    <citation type="journal article" date="2015" name="Genome Biol. Evol.">
        <title>Comparative Genomics of a Bacterivorous Green Alga Reveals Evolutionary Causalities and Consequences of Phago-Mixotrophic Mode of Nutrition.</title>
        <authorList>
            <person name="Burns J.A."/>
            <person name="Paasch A."/>
            <person name="Narechania A."/>
            <person name="Kim E."/>
        </authorList>
    </citation>
    <scope>NUCLEOTIDE SEQUENCE [LARGE SCALE GENOMIC DNA]</scope>
    <source>
        <strain evidence="2 3">PLY_AMNH</strain>
    </source>
</reference>
<evidence type="ECO:0000313" key="3">
    <source>
        <dbReference type="Proteomes" id="UP001190700"/>
    </source>
</evidence>
<name>A0AAE0CC64_9CHLO</name>
<organism evidence="2 3">
    <name type="scientific">Cymbomonas tetramitiformis</name>
    <dbReference type="NCBI Taxonomy" id="36881"/>
    <lineage>
        <taxon>Eukaryota</taxon>
        <taxon>Viridiplantae</taxon>
        <taxon>Chlorophyta</taxon>
        <taxon>Pyramimonadophyceae</taxon>
        <taxon>Pyramimonadales</taxon>
        <taxon>Pyramimonadaceae</taxon>
        <taxon>Cymbomonas</taxon>
    </lineage>
</organism>
<dbReference type="Proteomes" id="UP001190700">
    <property type="component" value="Unassembled WGS sequence"/>
</dbReference>
<gene>
    <name evidence="2" type="ORF">CYMTET_38360</name>
</gene>